<dbReference type="STRING" id="564137.SAMN04488238_11039"/>
<protein>
    <recommendedName>
        <fullName evidence="3">Sulfotransferase family protein</fullName>
    </recommendedName>
</protein>
<name>A0A1H3CSA9_9RHOB</name>
<dbReference type="InterPro" id="IPR027417">
    <property type="entry name" value="P-loop_NTPase"/>
</dbReference>
<proteinExistence type="predicted"/>
<accession>A0A1H3CSA9</accession>
<dbReference type="EMBL" id="FNOM01000010">
    <property type="protein sequence ID" value="SDX57051.1"/>
    <property type="molecule type" value="Genomic_DNA"/>
</dbReference>
<sequence length="218" mass="24748">MLIGVRQRLVFVANTKTGSTAIEQALAPHCEIMRGGTPAQKHMQLAQLAQEYGFLFNQPAHPLDSYFKFGVMRDPIQWIQSWFRYRKGNDVESRLPADMTLAQFWARRDWNIQRANGTKYLQSDLFTDAQGRLLADVIIPHHDLNAHFQAICTALKIKAPLYQANVSRLQRIGDDIPESLLAEMREFYAEDYALFNRLPELNAAGMAQLAARRAGAEG</sequence>
<organism evidence="1 2">
    <name type="scientific">Roseicitreum antarcticum</name>
    <dbReference type="NCBI Taxonomy" id="564137"/>
    <lineage>
        <taxon>Bacteria</taxon>
        <taxon>Pseudomonadati</taxon>
        <taxon>Pseudomonadota</taxon>
        <taxon>Alphaproteobacteria</taxon>
        <taxon>Rhodobacterales</taxon>
        <taxon>Paracoccaceae</taxon>
        <taxon>Roseicitreum</taxon>
    </lineage>
</organism>
<dbReference type="Proteomes" id="UP000198539">
    <property type="component" value="Unassembled WGS sequence"/>
</dbReference>
<reference evidence="1 2" key="1">
    <citation type="submission" date="2016-10" db="EMBL/GenBank/DDBJ databases">
        <authorList>
            <person name="de Groot N.N."/>
        </authorList>
    </citation>
    <scope>NUCLEOTIDE SEQUENCE [LARGE SCALE GENOMIC DNA]</scope>
    <source>
        <strain evidence="1 2">CGMCC 1.8894</strain>
    </source>
</reference>
<evidence type="ECO:0000313" key="2">
    <source>
        <dbReference type="Proteomes" id="UP000198539"/>
    </source>
</evidence>
<dbReference type="Gene3D" id="3.40.50.300">
    <property type="entry name" value="P-loop containing nucleotide triphosphate hydrolases"/>
    <property type="match status" value="1"/>
</dbReference>
<dbReference type="RefSeq" id="WP_092891532.1">
    <property type="nucleotide sequence ID" value="NZ_FNOM01000010.1"/>
</dbReference>
<keyword evidence="2" id="KW-1185">Reference proteome</keyword>
<gene>
    <name evidence="1" type="ORF">SAMN04488238_11039</name>
</gene>
<dbReference type="SUPFAM" id="SSF52540">
    <property type="entry name" value="P-loop containing nucleoside triphosphate hydrolases"/>
    <property type="match status" value="1"/>
</dbReference>
<evidence type="ECO:0008006" key="3">
    <source>
        <dbReference type="Google" id="ProtNLM"/>
    </source>
</evidence>
<dbReference type="AlphaFoldDB" id="A0A1H3CSA9"/>
<evidence type="ECO:0000313" key="1">
    <source>
        <dbReference type="EMBL" id="SDX57051.1"/>
    </source>
</evidence>
<dbReference type="OrthoDB" id="7687351at2"/>